<proteinExistence type="predicted"/>
<dbReference type="NCBIfam" id="TIGR01409">
    <property type="entry name" value="TAT_signal_seq"/>
    <property type="match status" value="1"/>
</dbReference>
<organism evidence="1 2">
    <name type="scientific">Palleronia caenipelagi</name>
    <dbReference type="NCBI Taxonomy" id="2489174"/>
    <lineage>
        <taxon>Bacteria</taxon>
        <taxon>Pseudomonadati</taxon>
        <taxon>Pseudomonadota</taxon>
        <taxon>Alphaproteobacteria</taxon>
        <taxon>Rhodobacterales</taxon>
        <taxon>Roseobacteraceae</taxon>
        <taxon>Palleronia</taxon>
    </lineage>
</organism>
<dbReference type="AlphaFoldDB" id="A0A547Q9F3"/>
<sequence>MTEKDSTNRRNFLKLAGSAAPAAALVAATAGTEAEASETETDHYNARLQDTAQTRAYYKAARF</sequence>
<dbReference type="PROSITE" id="PS51318">
    <property type="entry name" value="TAT"/>
    <property type="match status" value="1"/>
</dbReference>
<name>A0A547Q9F3_9RHOB</name>
<keyword evidence="2" id="KW-1185">Reference proteome</keyword>
<evidence type="ECO:0000313" key="1">
    <source>
        <dbReference type="EMBL" id="TRD23016.1"/>
    </source>
</evidence>
<dbReference type="Proteomes" id="UP000318590">
    <property type="component" value="Unassembled WGS sequence"/>
</dbReference>
<accession>A0A547Q9F3</accession>
<dbReference type="EMBL" id="VFSV01000003">
    <property type="protein sequence ID" value="TRD23016.1"/>
    <property type="molecule type" value="Genomic_DNA"/>
</dbReference>
<protein>
    <submittedName>
        <fullName evidence="1">Twin-arginine translocation signal domain-containing protein</fullName>
    </submittedName>
</protein>
<dbReference type="InterPro" id="IPR019546">
    <property type="entry name" value="TAT_signal_bac_arc"/>
</dbReference>
<reference evidence="1 2" key="1">
    <citation type="submission" date="2019-06" db="EMBL/GenBank/DDBJ databases">
        <title>Paenimaribius caenipelagi gen. nov., sp. nov., isolated from a tidal flat.</title>
        <authorList>
            <person name="Yoon J.-H."/>
        </authorList>
    </citation>
    <scope>NUCLEOTIDE SEQUENCE [LARGE SCALE GENOMIC DNA]</scope>
    <source>
        <strain evidence="1 2">JBTF-M29</strain>
    </source>
</reference>
<evidence type="ECO:0000313" key="2">
    <source>
        <dbReference type="Proteomes" id="UP000318590"/>
    </source>
</evidence>
<dbReference type="InterPro" id="IPR006311">
    <property type="entry name" value="TAT_signal"/>
</dbReference>
<gene>
    <name evidence="1" type="ORF">FEV53_02300</name>
</gene>
<comment type="caution">
    <text evidence="1">The sequence shown here is derived from an EMBL/GenBank/DDBJ whole genome shotgun (WGS) entry which is preliminary data.</text>
</comment>
<dbReference type="RefSeq" id="WP_142833206.1">
    <property type="nucleotide sequence ID" value="NZ_VFSV01000003.1"/>
</dbReference>